<dbReference type="Pfam" id="PF01740">
    <property type="entry name" value="STAS"/>
    <property type="match status" value="1"/>
</dbReference>
<dbReference type="PROSITE" id="PS50801">
    <property type="entry name" value="STAS"/>
    <property type="match status" value="1"/>
</dbReference>
<protein>
    <recommendedName>
        <fullName evidence="2">Anti-sigma factor antagonist</fullName>
    </recommendedName>
</protein>
<dbReference type="InterPro" id="IPR002645">
    <property type="entry name" value="STAS_dom"/>
</dbReference>
<dbReference type="OrthoDB" id="9793697at2"/>
<dbReference type="InterPro" id="IPR003658">
    <property type="entry name" value="Anti-sigma_ant"/>
</dbReference>
<keyword evidence="5" id="KW-1185">Reference proteome</keyword>
<evidence type="ECO:0000313" key="5">
    <source>
        <dbReference type="Proteomes" id="UP000238312"/>
    </source>
</evidence>
<sequence>MWDIAGESGGLSFVDGRITPARPVTPPMPSLTLAHQHLPEVTVIVVTGEMDATNRAQLEGYLREVRRSPAETLVFDLARVPFMDSSGLHVLLVCATECLRLGGAVHLAGVQPLPSRLFEITGVVAHLPMHDTVEQAVAAATPSSQPSH</sequence>
<reference evidence="4 5" key="1">
    <citation type="submission" date="2018-03" db="EMBL/GenBank/DDBJ databases">
        <title>Genomic Encyclopedia of Type Strains, Phase III (KMG-III): the genomes of soil and plant-associated and newly described type strains.</title>
        <authorList>
            <person name="Whitman W."/>
        </authorList>
    </citation>
    <scope>NUCLEOTIDE SEQUENCE [LARGE SCALE GENOMIC DNA]</scope>
    <source>
        <strain evidence="4 5">CGMCC 4.7104</strain>
    </source>
</reference>
<evidence type="ECO:0000313" key="4">
    <source>
        <dbReference type="EMBL" id="PRX53340.1"/>
    </source>
</evidence>
<feature type="domain" description="STAS" evidence="3">
    <location>
        <begin position="31"/>
        <end position="140"/>
    </location>
</feature>
<dbReference type="InterPro" id="IPR036513">
    <property type="entry name" value="STAS_dom_sf"/>
</dbReference>
<dbReference type="SUPFAM" id="SSF52091">
    <property type="entry name" value="SpoIIaa-like"/>
    <property type="match status" value="1"/>
</dbReference>
<comment type="caution">
    <text evidence="4">The sequence shown here is derived from an EMBL/GenBank/DDBJ whole genome shotgun (WGS) entry which is preliminary data.</text>
</comment>
<organism evidence="4 5">
    <name type="scientific">Nonomuraea fuscirosea</name>
    <dbReference type="NCBI Taxonomy" id="1291556"/>
    <lineage>
        <taxon>Bacteria</taxon>
        <taxon>Bacillati</taxon>
        <taxon>Actinomycetota</taxon>
        <taxon>Actinomycetes</taxon>
        <taxon>Streptosporangiales</taxon>
        <taxon>Streptosporangiaceae</taxon>
        <taxon>Nonomuraea</taxon>
    </lineage>
</organism>
<evidence type="ECO:0000256" key="1">
    <source>
        <dbReference type="ARBA" id="ARBA00009013"/>
    </source>
</evidence>
<dbReference type="EMBL" id="PVNG01000028">
    <property type="protein sequence ID" value="PRX53340.1"/>
    <property type="molecule type" value="Genomic_DNA"/>
</dbReference>
<dbReference type="Gene3D" id="3.30.750.24">
    <property type="entry name" value="STAS domain"/>
    <property type="match status" value="1"/>
</dbReference>
<dbReference type="CDD" id="cd07043">
    <property type="entry name" value="STAS_anti-anti-sigma_factors"/>
    <property type="match status" value="1"/>
</dbReference>
<dbReference type="PANTHER" id="PTHR33495">
    <property type="entry name" value="ANTI-SIGMA FACTOR ANTAGONIST TM_1081-RELATED-RELATED"/>
    <property type="match status" value="1"/>
</dbReference>
<comment type="similarity">
    <text evidence="1 2">Belongs to the anti-sigma-factor antagonist family.</text>
</comment>
<dbReference type="PANTHER" id="PTHR33495:SF2">
    <property type="entry name" value="ANTI-SIGMA FACTOR ANTAGONIST TM_1081-RELATED"/>
    <property type="match status" value="1"/>
</dbReference>
<name>A0A2T0M786_9ACTN</name>
<dbReference type="NCBIfam" id="TIGR00377">
    <property type="entry name" value="ant_ant_sig"/>
    <property type="match status" value="1"/>
</dbReference>
<accession>A0A2T0M786</accession>
<evidence type="ECO:0000256" key="2">
    <source>
        <dbReference type="RuleBase" id="RU003749"/>
    </source>
</evidence>
<gene>
    <name evidence="4" type="ORF">B0I32_12896</name>
</gene>
<dbReference type="Proteomes" id="UP000238312">
    <property type="component" value="Unassembled WGS sequence"/>
</dbReference>
<dbReference type="AlphaFoldDB" id="A0A2T0M786"/>
<evidence type="ECO:0000259" key="3">
    <source>
        <dbReference type="PROSITE" id="PS50801"/>
    </source>
</evidence>
<dbReference type="GO" id="GO:0043856">
    <property type="term" value="F:anti-sigma factor antagonist activity"/>
    <property type="evidence" value="ECO:0007669"/>
    <property type="project" value="InterPro"/>
</dbReference>
<proteinExistence type="inferred from homology"/>